<evidence type="ECO:0008006" key="3">
    <source>
        <dbReference type="Google" id="ProtNLM"/>
    </source>
</evidence>
<dbReference type="SUPFAM" id="SSF56672">
    <property type="entry name" value="DNA/RNA polymerases"/>
    <property type="match status" value="1"/>
</dbReference>
<comment type="caution">
    <text evidence="1">The sequence shown here is derived from an EMBL/GenBank/DDBJ whole genome shotgun (WGS) entry which is preliminary data.</text>
</comment>
<dbReference type="OrthoDB" id="420169at2759"/>
<name>A0A4Y2J245_ARAVE</name>
<evidence type="ECO:0000313" key="1">
    <source>
        <dbReference type="EMBL" id="GBM83990.1"/>
    </source>
</evidence>
<dbReference type="InterPro" id="IPR043502">
    <property type="entry name" value="DNA/RNA_pol_sf"/>
</dbReference>
<accession>A0A4Y2J245</accession>
<dbReference type="Proteomes" id="UP000499080">
    <property type="component" value="Unassembled WGS sequence"/>
</dbReference>
<organism evidence="1 2">
    <name type="scientific">Araneus ventricosus</name>
    <name type="common">Orbweaver spider</name>
    <name type="synonym">Epeira ventricosa</name>
    <dbReference type="NCBI Taxonomy" id="182803"/>
    <lineage>
        <taxon>Eukaryota</taxon>
        <taxon>Metazoa</taxon>
        <taxon>Ecdysozoa</taxon>
        <taxon>Arthropoda</taxon>
        <taxon>Chelicerata</taxon>
        <taxon>Arachnida</taxon>
        <taxon>Araneae</taxon>
        <taxon>Araneomorphae</taxon>
        <taxon>Entelegynae</taxon>
        <taxon>Araneoidea</taxon>
        <taxon>Araneidae</taxon>
        <taxon>Araneus</taxon>
    </lineage>
</organism>
<dbReference type="GO" id="GO:0071897">
    <property type="term" value="P:DNA biosynthetic process"/>
    <property type="evidence" value="ECO:0007669"/>
    <property type="project" value="UniProtKB-ARBA"/>
</dbReference>
<protein>
    <recommendedName>
        <fullName evidence="3">Retrovirus-related Pol polyprotein from transposon opus</fullName>
    </recommendedName>
</protein>
<dbReference type="EMBL" id="BGPR01003125">
    <property type="protein sequence ID" value="GBM83990.1"/>
    <property type="molecule type" value="Genomic_DNA"/>
</dbReference>
<reference evidence="1 2" key="1">
    <citation type="journal article" date="2019" name="Sci. Rep.">
        <title>Orb-weaving spider Araneus ventricosus genome elucidates the spidroin gene catalogue.</title>
        <authorList>
            <person name="Kono N."/>
            <person name="Nakamura H."/>
            <person name="Ohtoshi R."/>
            <person name="Moran D.A.P."/>
            <person name="Shinohara A."/>
            <person name="Yoshida Y."/>
            <person name="Fujiwara M."/>
            <person name="Mori M."/>
            <person name="Tomita M."/>
            <person name="Arakawa K."/>
        </authorList>
    </citation>
    <scope>NUCLEOTIDE SEQUENCE [LARGE SCALE GENOMIC DNA]</scope>
</reference>
<dbReference type="InterPro" id="IPR043128">
    <property type="entry name" value="Rev_trsase/Diguanyl_cyclase"/>
</dbReference>
<sequence>MLNSNKCSFGKKKLTVLGHLVDQHATYSDRQKTAAITKFPIPENVADVRSVLGLCSYYRRLHDLLKKRCNNLMGNSAKGMFLNCQGVTDQRPCFGTFPSKRRNEDTLRL</sequence>
<dbReference type="Gene3D" id="3.30.70.270">
    <property type="match status" value="1"/>
</dbReference>
<keyword evidence="2" id="KW-1185">Reference proteome</keyword>
<dbReference type="AlphaFoldDB" id="A0A4Y2J245"/>
<evidence type="ECO:0000313" key="2">
    <source>
        <dbReference type="Proteomes" id="UP000499080"/>
    </source>
</evidence>
<proteinExistence type="predicted"/>
<gene>
    <name evidence="1" type="ORF">AVEN_110121_1</name>
</gene>